<protein>
    <submittedName>
        <fullName evidence="2">Uncharacterized protein</fullName>
    </submittedName>
</protein>
<reference evidence="2" key="1">
    <citation type="submission" date="2020-03" db="EMBL/GenBank/DDBJ databases">
        <title>The deep terrestrial virosphere.</title>
        <authorList>
            <person name="Holmfeldt K."/>
            <person name="Nilsson E."/>
            <person name="Simone D."/>
            <person name="Lopez-Fernandez M."/>
            <person name="Wu X."/>
            <person name="de Brujin I."/>
            <person name="Lundin D."/>
            <person name="Andersson A."/>
            <person name="Bertilsson S."/>
            <person name="Dopson M."/>
        </authorList>
    </citation>
    <scope>NUCLEOTIDE SEQUENCE</scope>
    <source>
        <strain evidence="2">MM415B00308</strain>
    </source>
</reference>
<dbReference type="EMBL" id="MT141565">
    <property type="protein sequence ID" value="QJA67087.1"/>
    <property type="molecule type" value="Genomic_DNA"/>
</dbReference>
<feature type="coiled-coil region" evidence="1">
    <location>
        <begin position="853"/>
        <end position="880"/>
    </location>
</feature>
<organism evidence="2">
    <name type="scientific">viral metagenome</name>
    <dbReference type="NCBI Taxonomy" id="1070528"/>
    <lineage>
        <taxon>unclassified sequences</taxon>
        <taxon>metagenomes</taxon>
        <taxon>organismal metagenomes</taxon>
    </lineage>
</organism>
<feature type="coiled-coil region" evidence="1">
    <location>
        <begin position="444"/>
        <end position="471"/>
    </location>
</feature>
<feature type="coiled-coil region" evidence="1">
    <location>
        <begin position="719"/>
        <end position="774"/>
    </location>
</feature>
<keyword evidence="1" id="KW-0175">Coiled coil</keyword>
<evidence type="ECO:0000256" key="1">
    <source>
        <dbReference type="SAM" id="Coils"/>
    </source>
</evidence>
<proteinExistence type="predicted"/>
<evidence type="ECO:0000313" key="2">
    <source>
        <dbReference type="EMBL" id="QJA67087.1"/>
    </source>
</evidence>
<name>A0A6M3JDX7_9ZZZZ</name>
<accession>A0A6M3JDX7</accession>
<feature type="coiled-coil region" evidence="1">
    <location>
        <begin position="578"/>
        <end position="608"/>
    </location>
</feature>
<gene>
    <name evidence="2" type="ORF">MM415B00308_0065</name>
</gene>
<sequence>MAEQWIEAGPDMTDFVEAKPVPSNIEAWTNALRPVPALTVAGLVESGAGIADLLGMSETATGLRMGPEAIRKYVGETMPVEETSWAGAGRSAATSIFTQLPLYLVAYLTGGATLPLVGMGGIAGTQKVSELKGAGVSTGEAAALGAVSGAVEVITEKIPFTKFLDLLKGNKAVASKIAGLMISEQLGEQAANVSDQVIEQVKPNTSWNWDDFKKSVVATAKATLIQAGVMSGGGAAIGSMGREKAAPVPPPVVTEPTGKRKEVIEARKVAEVAEQGELGFIEAKPVEKITKPQGELAFEEAPPAVEEGVPAVKKAAPFVKTIDKVETLSPEELRTLQDMGYSINKKELAQRTPDEWRLAIWETQNRQHTPEEIAAAQAAQAGLDKMEQEKAAEKNAAINRAEELGIADRILTSDANNTVRELPADDIKRIVAAVDGKQPVSKRHAQARAAADRVAKKVEEIEAKIESGELDAHIPDAALARIETDLVNLDRIGKMSDAELDTYFKEKVLLPGKEEPSEFEVFAAQERTRLEGMSDEQLDQHIVDIWNEKPVEARVPVSSLTNAKEEWLRKNGVRIEHLKKLEKRGDASEEVRQELRKLREAYENFTIRPSDPTKSRVEEVKINVSQIPEADIDTFISRVKSLYDQGGEIDTSNIGPNLSKKEKLSIINDFSEGNSTDIGLMEEVFGSTAIAESVSPQQVAAKIEAPIIAEAPVAEPGKARVARARATALQNKIDKLEERIDDANNADTPNDTLIAKLEKQRDEAQAKMDAMEGATPGQKEGTTAEVYAAQMKKKKAASEPEPWSREATELTYEISDNMGIPFEEAKAKIKAAIKEVPDVNLAEALKMMRDRFGVAEEATTNKLEENLKKAREEFEVIKARGASEMRLAPEENLVRAYKNLPENVRDLVMTKRLIDRAEDAAANRKPLDKFERGKYLDTLYEAAKKSGMSEKEAVVMRETGAAILDALKRRPTFTTELMEGGKPETAGEYKLLENLVRLKNPKAAAHEIGHWAFWNVLSRADRSAFLDIVKEKYYTEGRLDRSKLRQDSSNPEGMYSPSEIFASRFSDYAAEKGLTPMERSFLKKVTDFFRNLIGKVTSKTGHDFSDVSDILDKIVDTTGKRREWTGKGALGKYDWRQGGLGRRALAEGVREEATLPPSYTLDSMGMQQTYEKIADWVKRVRTVKDGPTTKIVKELQGEEGPQVLYKTDKPADVKRWSEWVMSPLQLFRKDPLGEKKVFDLMSANQYAGWATHQHYSALRNMQDGLTEGERVNVRKVLEGKIPGNPLEQRAAGEVRAWLDAMRARYQDHLRAEFKTNLTPEENEIVSRLIAKEDFLSVNLRANKLKVDIAVAWDLAKKYKDVDKWGLDDYVTKVELGKWKILDERKDVVAVALTESDAIRKATAYMEENPTATKLFLDDSFIAFGEDIKGLSRKQYWSIVNKLQKGIQDNVDGLNKGIAKHLAQKAVGRQFIVEPTKVWSPFTQPRRDVLKGEEDIFPVLFSYARSIEKKMNLDPVLDDIRKVAQGMPPNKQRALLNLAEDVKGKYYIEDQIADDIIKWMKIDAQSKAASRAVGDIKSFEANIKLGYRPVAATVNLLSGQAHTWVKTGNEYYAKGVRFLNTEEGKVFIKEEEPYFGVNVVEDALGTIRSEAEWYHPLGLFQAVEPINRKVSLASNYVMAREKYNMSHEAAREFARKANWFQQFTYDIASLPKIMRSPLGRLMTQFKPYLVKEIEFVRGLKGMEVGRYMAAQLALGGPRGAITVLKSLPILGALGLLDDIEEWMNKEWPRVSRGVGGFIGVDVTAPATIQFPSGAADILGPFFSDVARFMKDLPTLYTNIIKPALTGGDVEKDVPDLRNTLGRIVVAAKYWNRLIDQMVDKDGWVRDDKGAKIYQLPDTTADKMAFAGKMVAGAEDVEISKQTLASRLEERERKRAEDQASMTVNRALRILRARGELSDAMSAELAAIGVSGKSIKNTAIWREMTPQQRAVTRATLIRKGAVLEGWPVAGEYYEE</sequence>